<evidence type="ECO:0000313" key="3">
    <source>
        <dbReference type="Proteomes" id="UP001296104"/>
    </source>
</evidence>
<feature type="compositionally biased region" description="Basic and acidic residues" evidence="1">
    <location>
        <begin position="205"/>
        <end position="214"/>
    </location>
</feature>
<organism evidence="2 3">
    <name type="scientific">Lecanosticta acicola</name>
    <dbReference type="NCBI Taxonomy" id="111012"/>
    <lineage>
        <taxon>Eukaryota</taxon>
        <taxon>Fungi</taxon>
        <taxon>Dikarya</taxon>
        <taxon>Ascomycota</taxon>
        <taxon>Pezizomycotina</taxon>
        <taxon>Dothideomycetes</taxon>
        <taxon>Dothideomycetidae</taxon>
        <taxon>Mycosphaerellales</taxon>
        <taxon>Mycosphaerellaceae</taxon>
        <taxon>Lecanosticta</taxon>
    </lineage>
</organism>
<gene>
    <name evidence="2" type="ORF">LECACI_7A009501</name>
</gene>
<feature type="compositionally biased region" description="Pro residues" evidence="1">
    <location>
        <begin position="308"/>
        <end position="324"/>
    </location>
</feature>
<feature type="compositionally biased region" description="Low complexity" evidence="1">
    <location>
        <begin position="187"/>
        <end position="201"/>
    </location>
</feature>
<protein>
    <submittedName>
        <fullName evidence="2">Uncharacterized protein</fullName>
    </submittedName>
</protein>
<keyword evidence="3" id="KW-1185">Reference proteome</keyword>
<evidence type="ECO:0000256" key="1">
    <source>
        <dbReference type="SAM" id="MobiDB-lite"/>
    </source>
</evidence>
<feature type="region of interest" description="Disordered" evidence="1">
    <location>
        <begin position="181"/>
        <end position="328"/>
    </location>
</feature>
<dbReference type="Proteomes" id="UP001296104">
    <property type="component" value="Unassembled WGS sequence"/>
</dbReference>
<sequence length="393" mass="44434">MAGVPFRAITEAEYDFKKVLDHVGGLDAAGKISALENWLEHHVRHAAEESRAIFAYWGLLKTCSAAEAARWRNQFAYRNTLDDIDRIQRQNADNEAQAKGSVESRWQGWDWKVPARGATPAYYNLNILKKLVTLSIAEPNLAPAMAELGRQIELRRKDKHRKCYKGFILQPVDVDRAVDAVRRRRQQQQQHQQQQQQQQQQMSAREPRTPEQGRADQNVPRLDAPSSSSMFDDDVPPSSPPRLSPPGLDVQPAADEEADPFGIGADMLDDDFVQAGGDTPSTVAIVPRRRRRNVPAGNRRRRRNAGDLPPPLPRRRSAPPPSSPPLVQGTSAFAQIMTLAREQLARTREEAHRSAGRLEAVTEAEETVRRLEEILPQSWRRSPAVSRYRDYFL</sequence>
<dbReference type="AlphaFoldDB" id="A0AAI9EFC3"/>
<dbReference type="EMBL" id="CAVMBE010000113">
    <property type="protein sequence ID" value="CAK4034343.1"/>
    <property type="molecule type" value="Genomic_DNA"/>
</dbReference>
<evidence type="ECO:0000313" key="2">
    <source>
        <dbReference type="EMBL" id="CAK4034343.1"/>
    </source>
</evidence>
<name>A0AAI9EFC3_9PEZI</name>
<accession>A0AAI9EFC3</accession>
<feature type="compositionally biased region" description="Basic residues" evidence="1">
    <location>
        <begin position="287"/>
        <end position="303"/>
    </location>
</feature>
<reference evidence="2" key="1">
    <citation type="submission" date="2023-11" db="EMBL/GenBank/DDBJ databases">
        <authorList>
            <person name="Alioto T."/>
            <person name="Alioto T."/>
            <person name="Gomez Garrido J."/>
        </authorList>
    </citation>
    <scope>NUCLEOTIDE SEQUENCE</scope>
</reference>
<comment type="caution">
    <text evidence="2">The sequence shown here is derived from an EMBL/GenBank/DDBJ whole genome shotgun (WGS) entry which is preliminary data.</text>
</comment>
<proteinExistence type="predicted"/>